<evidence type="ECO:0000313" key="2">
    <source>
        <dbReference type="EMBL" id="MDM5264688.1"/>
    </source>
</evidence>
<organism evidence="2 3">
    <name type="scientific">Sulfurovum xiamenensis</name>
    <dbReference type="NCBI Taxonomy" id="3019066"/>
    <lineage>
        <taxon>Bacteria</taxon>
        <taxon>Pseudomonadati</taxon>
        <taxon>Campylobacterota</taxon>
        <taxon>Epsilonproteobacteria</taxon>
        <taxon>Campylobacterales</taxon>
        <taxon>Sulfurovaceae</taxon>
        <taxon>Sulfurovum</taxon>
    </lineage>
</organism>
<name>A0ABT7QUC1_9BACT</name>
<accession>A0ABT7QUC1</accession>
<sequence length="308" mass="35423">MTDIERYHLLLRYEALASQLKLDGLTSYERSILDTLDKVISAFVTSEDMTELQRRRLLTKLITEELDPVYKTLSDNLLAEMAIVAGISASYVSSLYLDTPIDKAMKFNAKTLIHGYELGDILKTNNSDHIKQFKRIIALGISEGKHSSVVARELRQSTDKRLSHIDKTIIQSAMAKAREDAKEDTFNELEKQDIIKGYEFVATLEVNTCAICRELDGKKWKRLKDIKPDQKPKIHFRCRCTLAPISKNVQQRAGQQYFTTEEGTKKNGSVFPNINYYEWLDLQPKEVQKIVKSNKHISLKEFNYLINL</sequence>
<protein>
    <submittedName>
        <fullName evidence="2">Minor capsid protein</fullName>
    </submittedName>
</protein>
<comment type="caution">
    <text evidence="2">The sequence shown here is derived from an EMBL/GenBank/DDBJ whole genome shotgun (WGS) entry which is preliminary data.</text>
</comment>
<dbReference type="EMBL" id="JAQIBC010000012">
    <property type="protein sequence ID" value="MDM5264688.1"/>
    <property type="molecule type" value="Genomic_DNA"/>
</dbReference>
<dbReference type="InterPro" id="IPR006528">
    <property type="entry name" value="Phage_head_morphogenesis_dom"/>
</dbReference>
<gene>
    <name evidence="2" type="ORF">PF327_10825</name>
</gene>
<reference evidence="2" key="1">
    <citation type="submission" date="2023-01" db="EMBL/GenBank/DDBJ databases">
        <title>Sulfurovum sp. XTW-4 genome assembly.</title>
        <authorList>
            <person name="Wang J."/>
        </authorList>
    </citation>
    <scope>NUCLEOTIDE SEQUENCE</scope>
    <source>
        <strain evidence="2">XTW-4</strain>
    </source>
</reference>
<dbReference type="Pfam" id="PF04233">
    <property type="entry name" value="Phage_Mu_F"/>
    <property type="match status" value="1"/>
</dbReference>
<evidence type="ECO:0000259" key="1">
    <source>
        <dbReference type="Pfam" id="PF04233"/>
    </source>
</evidence>
<keyword evidence="3" id="KW-1185">Reference proteome</keyword>
<proteinExistence type="predicted"/>
<dbReference type="Proteomes" id="UP001169066">
    <property type="component" value="Unassembled WGS sequence"/>
</dbReference>
<evidence type="ECO:0000313" key="3">
    <source>
        <dbReference type="Proteomes" id="UP001169066"/>
    </source>
</evidence>
<feature type="domain" description="Phage head morphogenesis" evidence="1">
    <location>
        <begin position="133"/>
        <end position="242"/>
    </location>
</feature>
<dbReference type="NCBIfam" id="TIGR01641">
    <property type="entry name" value="phageSPP1_gp7"/>
    <property type="match status" value="1"/>
</dbReference>
<dbReference type="RefSeq" id="WP_289402588.1">
    <property type="nucleotide sequence ID" value="NZ_JAQIBC010000012.1"/>
</dbReference>